<dbReference type="RefSeq" id="WP_075120068.1">
    <property type="nucleotide sequence ID" value="NZ_MSCT01000012.1"/>
</dbReference>
<feature type="domain" description="Carrier" evidence="3">
    <location>
        <begin position="505"/>
        <end position="580"/>
    </location>
</feature>
<dbReference type="PROSITE" id="PS00012">
    <property type="entry name" value="PHOSPHOPANTETHEINE"/>
    <property type="match status" value="1"/>
</dbReference>
<sequence>MDTILELIERKVIEHPGQLAVVDAARSLSYAQLDAHSSRVAACLQARNIGRGDCVLVQAQRSIELVVALLAVIKSGAAFVPVDRRLPQNRKEYIARQCNASFVLSTHEYDTLPLLSCEVHTVDALLRSPEPLTLQPVGAQPEDVMYVIFTSGTTGAPKGVMIEHHSVAELMLQHNANLDVTSSSRATLMASVGFDLCQSEIWSTLIAGACLYLLDDESLLNSDEFLKFCATNRITHGFVPTLKVYDLLNARQPEGLCLKCLYTAGEKLHPVEVEHLPYRLVDCYGPTEATIYVTSKTVESKRLNRPASIGWPIANCKVYILDEALAERAAGEVGELCIAGSCLARGYLGAPELTAERFIHSDVLGCRLYRSGDRARLLADGSLQFLGRIDGQVKIRGYRVETGEIESRLLKETPVSSVAVVVQDSGTQAEKCLVAFVVPRDKQAHSGRLIAGLRRSLEADLPDYMLPEKYYCLDVLPSNANGKTDKQALLEYLKDVPPASLDVERFADESQRALAGVWFRLLGHGDFAPNDRFLEVGGHSLRIAELAKALSEHFKIKVSVRDIYEHLVFKDLAAELHRRTHHPAPNVATNCAGTFEGDVALAAGSEFFGTLDPIQLTDPRHILLTGATGFVGIHLLEQLLATSAACVHCLVRCENSNAGLARIQQISERYQVPIGEGDWSRIRVYPCDLPEEDLGLDPQSYGLLCEIVDLVYHSASAVNFIMPYSYMKRTNVEGARQIIRFCAAKKTKPLMLMSTISVYSWGHRFTGKRRVHEADDIDENLAAVRGDLGYVQSKWVVEKIADLAASQGLPLMTFRLAYATCHSRTGVCAHYQWWGRFIQTCLAYNAVPDLEDMREGLTTVDFMVEAIAVISRKPQALGKKFNLCQADRTNLGLKAFCERVGRHYGRDLPVIPYKDWVALWDTNPEALLYPLLGLFKDDMHEGLSILELYQHNYTWDRSHVEAFLEGSGVRESAFEGEVLAAYLEHLQP</sequence>
<dbReference type="SUPFAM" id="SSF51735">
    <property type="entry name" value="NAD(P)-binding Rossmann-fold domains"/>
    <property type="match status" value="1"/>
</dbReference>
<dbReference type="Pfam" id="PF00501">
    <property type="entry name" value="AMP-binding"/>
    <property type="match status" value="1"/>
</dbReference>
<dbReference type="NCBIfam" id="TIGR01746">
    <property type="entry name" value="Thioester-redct"/>
    <property type="match status" value="1"/>
</dbReference>
<evidence type="ECO:0000313" key="5">
    <source>
        <dbReference type="Proteomes" id="UP000185578"/>
    </source>
</evidence>
<name>A0A1Q8EPK7_9PSED</name>
<accession>A0A1Q8EPK7</accession>
<dbReference type="InterPro" id="IPR009081">
    <property type="entry name" value="PP-bd_ACP"/>
</dbReference>
<dbReference type="InterPro" id="IPR013120">
    <property type="entry name" value="FAR_NAD-bd"/>
</dbReference>
<dbReference type="InterPro" id="IPR010080">
    <property type="entry name" value="Thioester_reductase-like_dom"/>
</dbReference>
<comment type="caution">
    <text evidence="4">The sequence shown here is derived from an EMBL/GenBank/DDBJ whole genome shotgun (WGS) entry which is preliminary data.</text>
</comment>
<dbReference type="PROSITE" id="PS50075">
    <property type="entry name" value="CARRIER"/>
    <property type="match status" value="1"/>
</dbReference>
<dbReference type="Pfam" id="PF00550">
    <property type="entry name" value="PP-binding"/>
    <property type="match status" value="1"/>
</dbReference>
<dbReference type="PANTHER" id="PTHR44845">
    <property type="entry name" value="CARRIER DOMAIN-CONTAINING PROTEIN"/>
    <property type="match status" value="1"/>
</dbReference>
<keyword evidence="2" id="KW-0597">Phosphoprotein</keyword>
<dbReference type="PROSITE" id="PS00455">
    <property type="entry name" value="AMP_BINDING"/>
    <property type="match status" value="1"/>
</dbReference>
<evidence type="ECO:0000313" key="4">
    <source>
        <dbReference type="EMBL" id="OLF53730.1"/>
    </source>
</evidence>
<dbReference type="InterPro" id="IPR010071">
    <property type="entry name" value="AA_adenyl_dom"/>
</dbReference>
<dbReference type="InterPro" id="IPR006162">
    <property type="entry name" value="Ppantetheine_attach_site"/>
</dbReference>
<keyword evidence="1" id="KW-0596">Phosphopantetheine</keyword>
<dbReference type="Pfam" id="PF07993">
    <property type="entry name" value="NAD_binding_4"/>
    <property type="match status" value="1"/>
</dbReference>
<dbReference type="PANTHER" id="PTHR44845:SF6">
    <property type="entry name" value="BETA-ALANINE-ACTIVATING ENZYME"/>
    <property type="match status" value="1"/>
</dbReference>
<proteinExistence type="predicted"/>
<dbReference type="SUPFAM" id="SSF47336">
    <property type="entry name" value="ACP-like"/>
    <property type="match status" value="1"/>
</dbReference>
<evidence type="ECO:0000259" key="3">
    <source>
        <dbReference type="PROSITE" id="PS50075"/>
    </source>
</evidence>
<dbReference type="InterPro" id="IPR042099">
    <property type="entry name" value="ANL_N_sf"/>
</dbReference>
<protein>
    <recommendedName>
        <fullName evidence="3">Carrier domain-containing protein</fullName>
    </recommendedName>
</protein>
<dbReference type="Proteomes" id="UP000185578">
    <property type="component" value="Unassembled WGS sequence"/>
</dbReference>
<dbReference type="Gene3D" id="1.10.1200.10">
    <property type="entry name" value="ACP-like"/>
    <property type="match status" value="1"/>
</dbReference>
<dbReference type="InterPro" id="IPR020845">
    <property type="entry name" value="AMP-binding_CS"/>
</dbReference>
<dbReference type="Gene3D" id="3.40.50.720">
    <property type="entry name" value="NAD(P)-binding Rossmann-like Domain"/>
    <property type="match status" value="1"/>
</dbReference>
<dbReference type="Gene3D" id="3.30.300.30">
    <property type="match status" value="1"/>
</dbReference>
<dbReference type="InterPro" id="IPR045851">
    <property type="entry name" value="AMP-bd_C_sf"/>
</dbReference>
<dbReference type="SUPFAM" id="SSF56801">
    <property type="entry name" value="Acetyl-CoA synthetase-like"/>
    <property type="match status" value="1"/>
</dbReference>
<dbReference type="AlphaFoldDB" id="A0A1Q8EPK7"/>
<gene>
    <name evidence="4" type="ORF">BTN82_15805</name>
</gene>
<evidence type="ECO:0000256" key="2">
    <source>
        <dbReference type="ARBA" id="ARBA00022553"/>
    </source>
</evidence>
<dbReference type="Pfam" id="PF13193">
    <property type="entry name" value="AMP-binding_C"/>
    <property type="match status" value="1"/>
</dbReference>
<dbReference type="CDD" id="cd05930">
    <property type="entry name" value="A_NRPS"/>
    <property type="match status" value="1"/>
</dbReference>
<dbReference type="InterPro" id="IPR000873">
    <property type="entry name" value="AMP-dep_synth/lig_dom"/>
</dbReference>
<dbReference type="OrthoDB" id="9757559at2"/>
<dbReference type="InterPro" id="IPR025110">
    <property type="entry name" value="AMP-bd_C"/>
</dbReference>
<reference evidence="4 5" key="1">
    <citation type="submission" date="2016-12" db="EMBL/GenBank/DDBJ databases">
        <authorList>
            <person name="Song W.-J."/>
            <person name="Kurnit D.M."/>
        </authorList>
    </citation>
    <scope>NUCLEOTIDE SEQUENCE [LARGE SCALE GENOMIC DNA]</scope>
    <source>
        <strain evidence="4 5">PCL1601</strain>
    </source>
</reference>
<dbReference type="InterPro" id="IPR036736">
    <property type="entry name" value="ACP-like_sf"/>
</dbReference>
<organism evidence="4 5">
    <name type="scientific">Pseudomonas chlororaphis</name>
    <dbReference type="NCBI Taxonomy" id="587753"/>
    <lineage>
        <taxon>Bacteria</taxon>
        <taxon>Pseudomonadati</taxon>
        <taxon>Pseudomonadota</taxon>
        <taxon>Gammaproteobacteria</taxon>
        <taxon>Pseudomonadales</taxon>
        <taxon>Pseudomonadaceae</taxon>
        <taxon>Pseudomonas</taxon>
    </lineage>
</organism>
<dbReference type="NCBIfam" id="TIGR01733">
    <property type="entry name" value="AA-adenyl-dom"/>
    <property type="match status" value="1"/>
</dbReference>
<dbReference type="InterPro" id="IPR036291">
    <property type="entry name" value="NAD(P)-bd_dom_sf"/>
</dbReference>
<dbReference type="EMBL" id="MSCT01000012">
    <property type="protein sequence ID" value="OLF53730.1"/>
    <property type="molecule type" value="Genomic_DNA"/>
</dbReference>
<evidence type="ECO:0000256" key="1">
    <source>
        <dbReference type="ARBA" id="ARBA00022450"/>
    </source>
</evidence>
<dbReference type="Gene3D" id="3.40.50.12780">
    <property type="entry name" value="N-terminal domain of ligase-like"/>
    <property type="match status" value="1"/>
</dbReference>